<evidence type="ECO:0000313" key="12">
    <source>
        <dbReference type="Proteomes" id="UP000194737"/>
    </source>
</evidence>
<dbReference type="EMBL" id="JAMWMK010000006">
    <property type="protein sequence ID" value="MDC4247414.1"/>
    <property type="molecule type" value="Genomic_DNA"/>
</dbReference>
<evidence type="ECO:0000313" key="2">
    <source>
        <dbReference type="EMBL" id="KAB7576320.1"/>
    </source>
</evidence>
<evidence type="ECO:0000313" key="11">
    <source>
        <dbReference type="Proteomes" id="UP000191171"/>
    </source>
</evidence>
<dbReference type="Proteomes" id="UP000070452">
    <property type="component" value="Unassembled WGS sequence"/>
</dbReference>
<reference evidence="7 13" key="5">
    <citation type="submission" date="2018-05" db="EMBL/GenBank/DDBJ databases">
        <title>Vancomycin-resistant Enterococcus faecium strain from Chelyabinsk, Russia.</title>
        <authorList>
            <person name="Gostev V."/>
            <person name="Goncharov A."/>
            <person name="Kolodzhieva V."/>
            <person name="Suvorov A."/>
            <person name="Sidorenko S."/>
            <person name="Zueva L."/>
        </authorList>
    </citation>
    <scope>NUCLEOTIDE SEQUENCE [LARGE SCALE GENOMIC DNA]</scope>
    <source>
        <strain evidence="7 13">20</strain>
    </source>
</reference>
<dbReference type="Proteomes" id="UP000191171">
    <property type="component" value="Unassembled WGS sequence"/>
</dbReference>
<feature type="transmembrane region" description="Helical" evidence="1">
    <location>
        <begin position="30"/>
        <end position="51"/>
    </location>
</feature>
<evidence type="ECO:0000313" key="7">
    <source>
        <dbReference type="EMBL" id="PZM56372.1"/>
    </source>
</evidence>
<reference evidence="6 12" key="4">
    <citation type="submission" date="2017-05" db="EMBL/GenBank/DDBJ databases">
        <title>The Genome Sequence of Enterococcus faecium 6F2_DIV0138.</title>
        <authorList>
            <consortium name="The Broad Institute Genomics Platform"/>
            <consortium name="The Broad Institute Genomic Center for Infectious Diseases"/>
            <person name="Earl A."/>
            <person name="Manson A."/>
            <person name="Schwartman J."/>
            <person name="Gilmore M."/>
            <person name="Abouelleil A."/>
            <person name="Cao P."/>
            <person name="Chapman S."/>
            <person name="Cusick C."/>
            <person name="Shea T."/>
            <person name="Young S."/>
            <person name="Neafsey D."/>
            <person name="Nusbaum C."/>
            <person name="Birren B."/>
        </authorList>
    </citation>
    <scope>NUCLEOTIDE SEQUENCE [LARGE SCALE GENOMIC DNA]</scope>
    <source>
        <strain evidence="6 12">6F2_DIV0138</strain>
    </source>
</reference>
<dbReference type="STRING" id="1352.AL014_06005"/>
<evidence type="ECO:0000313" key="3">
    <source>
        <dbReference type="EMBL" id="KWX19286.1"/>
    </source>
</evidence>
<dbReference type="GeneID" id="66454289"/>
<reference evidence="5 11" key="3">
    <citation type="submission" date="2017-02" db="EMBL/GenBank/DDBJ databases">
        <title>Clonality and virulence of isolates of VRE in Hematopoietic Stem Cell Transplanted (HSCT) patients.</title>
        <authorList>
            <person name="Marchi A.P."/>
            <person name="Martins R.C."/>
            <person name="Marie S.K."/>
            <person name="Levin A.S."/>
            <person name="Costa S.F."/>
        </authorList>
    </citation>
    <scope>NUCLEOTIDE SEQUENCE [LARGE SCALE GENOMIC DNA]</scope>
    <source>
        <strain evidence="5 11">LIM1759</strain>
    </source>
</reference>
<evidence type="ECO:0000313" key="8">
    <source>
        <dbReference type="EMBL" id="SAZ02762.1"/>
    </source>
</evidence>
<dbReference type="EMBL" id="QHGU01000015">
    <property type="protein sequence ID" value="PZM56372.1"/>
    <property type="molecule type" value="Genomic_DNA"/>
</dbReference>
<reference evidence="4" key="7">
    <citation type="submission" date="2022-05" db="EMBL/GenBank/DDBJ databases">
        <title>Draft genome sequences of Clostridium perfringens strains isolated from Peru.</title>
        <authorList>
            <person name="Hurtado R."/>
            <person name="Lima L."/>
            <person name="Sousa T."/>
            <person name="Jaiswal A.K."/>
            <person name="Tiwari S."/>
            <person name="Maturrano L."/>
            <person name="Brenig B."/>
            <person name="Azevedo V."/>
        </authorList>
    </citation>
    <scope>NUCLEOTIDE SEQUENCE</scope>
    <source>
        <strain evidence="4">CP4</strain>
    </source>
</reference>
<organism evidence="3 9">
    <name type="scientific">Enterococcus faecium</name>
    <name type="common">Streptococcus faecium</name>
    <dbReference type="NCBI Taxonomy" id="1352"/>
    <lineage>
        <taxon>Bacteria</taxon>
        <taxon>Bacillati</taxon>
        <taxon>Bacillota</taxon>
        <taxon>Bacilli</taxon>
        <taxon>Lactobacillales</taxon>
        <taxon>Enterococcaceae</taxon>
        <taxon>Enterococcus</taxon>
    </lineage>
</organism>
<dbReference type="EMBL" id="FKLM01000015">
    <property type="protein sequence ID" value="SAZ02762.1"/>
    <property type="molecule type" value="Genomic_DNA"/>
</dbReference>
<proteinExistence type="predicted"/>
<evidence type="ECO:0000256" key="1">
    <source>
        <dbReference type="SAM" id="Phobius"/>
    </source>
</evidence>
<accession>A0A133CNM7</accession>
<evidence type="ECO:0000313" key="10">
    <source>
        <dbReference type="Proteomes" id="UP000183509"/>
    </source>
</evidence>
<dbReference type="Proteomes" id="UP000249070">
    <property type="component" value="Unassembled WGS sequence"/>
</dbReference>
<reference evidence="2 14" key="6">
    <citation type="submission" date="2019-10" db="EMBL/GenBank/DDBJ databases">
        <title>Evolutionary dynamics of vancomycin-resistant Enterococcus faecium during gastrointestinal tract colonization and bloodstream infection in immunocompromised pediatric patients.</title>
        <authorList>
            <person name="Chilambi G.S."/>
            <person name="Nordstrom H.R."/>
            <person name="Evans D.R."/>
            <person name="Ferrolino J."/>
            <person name="Hayden R.T."/>
            <person name="Maron G.M."/>
            <person name="Vo A.N."/>
            <person name="Gilmore M.S."/>
            <person name="Wolf J."/>
            <person name="Rosch J.W."/>
            <person name="Van Tyne D."/>
        </authorList>
    </citation>
    <scope>NUCLEOTIDE SEQUENCE [LARGE SCALE GENOMIC DNA]</scope>
    <source>
        <strain evidence="2 14">VRECG27</strain>
    </source>
</reference>
<gene>
    <name evidence="6" type="ORF">A5804_001393</name>
    <name evidence="3" type="ORF">AWT83_12695</name>
    <name evidence="5" type="ORF">B1P95_01920</name>
    <name evidence="7" type="ORF">DKP91_04680</name>
    <name evidence="8" type="ORF">DTPHA_601209</name>
    <name evidence="2" type="ORF">GBM73_02855</name>
    <name evidence="4" type="ORF">M3X98_05000</name>
</gene>
<reference evidence="8 10" key="2">
    <citation type="submission" date="2016-04" db="EMBL/GenBank/DDBJ databases">
        <authorList>
            <person name="Millard A."/>
        </authorList>
    </citation>
    <scope>NUCLEOTIDE SEQUENCE [LARGE SCALE GENOMIC DNA]</scope>
    <source>
        <strain evidence="8">Isolate 22</strain>
    </source>
</reference>
<evidence type="ECO:0000313" key="9">
    <source>
        <dbReference type="Proteomes" id="UP000070452"/>
    </source>
</evidence>
<dbReference type="AlphaFoldDB" id="A0A133CNM7"/>
<name>A0A133CNM7_ENTFC</name>
<sequence>MFVIWEVVKSRVQEMNEHFSVSFAENPSKYFRRLVFLLILSLLLTVAMFLLPEKIREEQVNSLVYSSIPTSKLKPFDYSKADQKIKQSRAISVMFSKPNGKTYQDMLDVFNDPELMEELNRPIFYYPIVYDVHELEQKYNIRTDEVTFIFFDGGKEANRITAGKGGITDFDKELIPELNRLPLANIKQLEEELDRTGVTSQNSEIAN</sequence>
<dbReference type="Proteomes" id="UP000183509">
    <property type="component" value="Unassembled WGS sequence"/>
</dbReference>
<dbReference type="EMBL" id="NGLB01000001">
    <property type="protein sequence ID" value="OTN99901.1"/>
    <property type="molecule type" value="Genomic_DNA"/>
</dbReference>
<keyword evidence="1" id="KW-0812">Transmembrane</keyword>
<evidence type="ECO:0000313" key="6">
    <source>
        <dbReference type="EMBL" id="OTN99901.1"/>
    </source>
</evidence>
<dbReference type="EMBL" id="LRHK01000001">
    <property type="protein sequence ID" value="KWX19286.1"/>
    <property type="molecule type" value="Genomic_DNA"/>
</dbReference>
<dbReference type="Proteomes" id="UP000194737">
    <property type="component" value="Unassembled WGS sequence"/>
</dbReference>
<evidence type="ECO:0000313" key="13">
    <source>
        <dbReference type="Proteomes" id="UP000249070"/>
    </source>
</evidence>
<dbReference type="EMBL" id="MVGJ01000009">
    <property type="protein sequence ID" value="OOL83854.1"/>
    <property type="molecule type" value="Genomic_DNA"/>
</dbReference>
<evidence type="ECO:0000313" key="5">
    <source>
        <dbReference type="EMBL" id="OOL83854.1"/>
    </source>
</evidence>
<reference evidence="3 9" key="1">
    <citation type="submission" date="2016-01" db="EMBL/GenBank/DDBJ databases">
        <title>Molecular Mechanisms for transfer of large genomic segments between Enterococcus faecium strains.</title>
        <authorList>
            <person name="Garcia-Solache M.A."/>
            <person name="Lebreton F."/>
            <person name="Mclaughlin R.E."/>
            <person name="Whiteaker J.D."/>
            <person name="Gilmore M.S."/>
            <person name="Rice L.B."/>
        </authorList>
    </citation>
    <scope>NUCLEOTIDE SEQUENCE [LARGE SCALE GENOMIC DNA]</scope>
    <source>
        <strain evidence="3 9">D344RRF x C68</strain>
    </source>
</reference>
<keyword evidence="1" id="KW-0472">Membrane</keyword>
<dbReference type="PATRIC" id="fig|1352.1358.peg.1799"/>
<dbReference type="Proteomes" id="UP001141166">
    <property type="component" value="Unassembled WGS sequence"/>
</dbReference>
<evidence type="ECO:0000313" key="14">
    <source>
        <dbReference type="Proteomes" id="UP000469871"/>
    </source>
</evidence>
<keyword evidence="1" id="KW-1133">Transmembrane helix</keyword>
<protein>
    <submittedName>
        <fullName evidence="3">Uncharacterized protein</fullName>
    </submittedName>
</protein>
<dbReference type="EMBL" id="WEFP01000001">
    <property type="protein sequence ID" value="KAB7576320.1"/>
    <property type="molecule type" value="Genomic_DNA"/>
</dbReference>
<dbReference type="RefSeq" id="WP_002295864.1">
    <property type="nucleotide sequence ID" value="NZ_AP022341.1"/>
</dbReference>
<evidence type="ECO:0000313" key="4">
    <source>
        <dbReference type="EMBL" id="MDC4247414.1"/>
    </source>
</evidence>
<comment type="caution">
    <text evidence="3">The sequence shown here is derived from an EMBL/GenBank/DDBJ whole genome shotgun (WGS) entry which is preliminary data.</text>
</comment>
<dbReference type="Proteomes" id="UP000469871">
    <property type="component" value="Unassembled WGS sequence"/>
</dbReference>